<name>A0A7S1KQQ3_9EUKA</name>
<protein>
    <submittedName>
        <fullName evidence="2">Uncharacterized protein</fullName>
    </submittedName>
</protein>
<feature type="compositionally biased region" description="Basic and acidic residues" evidence="1">
    <location>
        <begin position="99"/>
        <end position="121"/>
    </location>
</feature>
<evidence type="ECO:0000256" key="1">
    <source>
        <dbReference type="SAM" id="MobiDB-lite"/>
    </source>
</evidence>
<feature type="compositionally biased region" description="Basic and acidic residues" evidence="1">
    <location>
        <begin position="139"/>
        <end position="184"/>
    </location>
</feature>
<accession>A0A7S1KQQ3</accession>
<evidence type="ECO:0000313" key="2">
    <source>
        <dbReference type="EMBL" id="CAD9082383.1"/>
    </source>
</evidence>
<dbReference type="AlphaFoldDB" id="A0A7S1KQQ3"/>
<gene>
    <name evidence="2" type="ORF">PCOS0759_LOCUS5623</name>
</gene>
<organism evidence="2">
    <name type="scientific">Percolomonas cosmopolitus</name>
    <dbReference type="NCBI Taxonomy" id="63605"/>
    <lineage>
        <taxon>Eukaryota</taxon>
        <taxon>Discoba</taxon>
        <taxon>Heterolobosea</taxon>
        <taxon>Tetramitia</taxon>
        <taxon>Eutetramitia</taxon>
        <taxon>Percolomonadidae</taxon>
        <taxon>Percolomonas</taxon>
    </lineage>
</organism>
<proteinExistence type="predicted"/>
<reference evidence="2" key="1">
    <citation type="submission" date="2021-01" db="EMBL/GenBank/DDBJ databases">
        <authorList>
            <person name="Corre E."/>
            <person name="Pelletier E."/>
            <person name="Niang G."/>
            <person name="Scheremetjew M."/>
            <person name="Finn R."/>
            <person name="Kale V."/>
            <person name="Holt S."/>
            <person name="Cochrane G."/>
            <person name="Meng A."/>
            <person name="Brown T."/>
            <person name="Cohen L."/>
        </authorList>
    </citation>
    <scope>NUCLEOTIDE SEQUENCE</scope>
    <source>
        <strain evidence="2">WS</strain>
    </source>
</reference>
<sequence>MPSLDSKQLRLLRQFMRFRLQDGSKGASQGMGTNTSPQERYQTIVKLVTRHFPTNTLADKKQFRQILMLLRELKQREMTGEDLRRDLVGGVENAISRGEAVKLEQKEQQDNQKEEESELKRFLAGYGKTGKSLTNKFSQHHELTTEKDVSTSDLIHSMEREKDDETPKSSRKSQSRDTDLTDRL</sequence>
<dbReference type="EMBL" id="HBGD01006748">
    <property type="protein sequence ID" value="CAD9082383.1"/>
    <property type="molecule type" value="Transcribed_RNA"/>
</dbReference>
<feature type="region of interest" description="Disordered" evidence="1">
    <location>
        <begin position="99"/>
        <end position="184"/>
    </location>
</feature>